<dbReference type="Proteomes" id="UP001328107">
    <property type="component" value="Unassembled WGS sequence"/>
</dbReference>
<feature type="non-terminal residue" evidence="1">
    <location>
        <position position="527"/>
    </location>
</feature>
<dbReference type="AlphaFoldDB" id="A0AAN4ZMI5"/>
<accession>A0AAN4ZMI5</accession>
<reference evidence="2" key="1">
    <citation type="submission" date="2022-10" db="EMBL/GenBank/DDBJ databases">
        <title>Genome assembly of Pristionchus species.</title>
        <authorList>
            <person name="Yoshida K."/>
            <person name="Sommer R.J."/>
        </authorList>
    </citation>
    <scope>NUCLEOTIDE SEQUENCE [LARGE SCALE GENOMIC DNA]</scope>
    <source>
        <strain evidence="2">RS5460</strain>
    </source>
</reference>
<dbReference type="EMBL" id="BTRK01000003">
    <property type="protein sequence ID" value="GMR41218.1"/>
    <property type="molecule type" value="Genomic_DNA"/>
</dbReference>
<name>A0AAN4ZMI5_9BILA</name>
<proteinExistence type="predicted"/>
<protein>
    <submittedName>
        <fullName evidence="1">Uncharacterized protein</fullName>
    </submittedName>
</protein>
<feature type="non-terminal residue" evidence="1">
    <location>
        <position position="1"/>
    </location>
</feature>
<evidence type="ECO:0000313" key="2">
    <source>
        <dbReference type="Proteomes" id="UP001328107"/>
    </source>
</evidence>
<evidence type="ECO:0000313" key="1">
    <source>
        <dbReference type="EMBL" id="GMR41218.1"/>
    </source>
</evidence>
<keyword evidence="2" id="KW-1185">Reference proteome</keyword>
<gene>
    <name evidence="1" type="ORF">PMAYCL1PPCAC_11413</name>
</gene>
<sequence>FRPMTSPPSSTRQPRSARGQKRLHELLEENLFQEIGCCPSVKREARKSGLEPYRFALNDIMARKEEFIRKQRHSSLLIDPRRIKDDGVMAEFAPLYQQVLQLQTDPEYHEKHRALIGDILKGSIILEWPRDVCGVHNKGQDEEEEVDQAPLIHRANWVVKSRTSNPTMRIKVYALSAAAEQHRGNDGPQLVEALFRCSLVKAQSGVVGENCDSRNATIAGRMILKQRLDKAAFNSNQLTGALVNGDGKLVALQSVPKCSESELCARSGEMIRSTSFKYENGVLCAKFPDVGVSLNSMVNRRLATRYAIFNEVFIKIGDLKTIWNYEEPNANLIVDHAFQSLPFLIAIANDQTKSLLNSIIWSRIMDREHYDGSEPQLQVTYGVLKEASRQFVKSQISQARSLTNRELLHFQAMLLLPKVSKCSNEFEVNNLENYFYLDPNEFFIDPRASETAITGHDRMLGLKRLLKERLLNEFVKDHVMIEKDDFMKERCVSILDGWTKSHHTPWQWLVKAAEHIIDVGHKMSPSP</sequence>
<comment type="caution">
    <text evidence="1">The sequence shown here is derived from an EMBL/GenBank/DDBJ whole genome shotgun (WGS) entry which is preliminary data.</text>
</comment>
<organism evidence="1 2">
    <name type="scientific">Pristionchus mayeri</name>
    <dbReference type="NCBI Taxonomy" id="1317129"/>
    <lineage>
        <taxon>Eukaryota</taxon>
        <taxon>Metazoa</taxon>
        <taxon>Ecdysozoa</taxon>
        <taxon>Nematoda</taxon>
        <taxon>Chromadorea</taxon>
        <taxon>Rhabditida</taxon>
        <taxon>Rhabditina</taxon>
        <taxon>Diplogasteromorpha</taxon>
        <taxon>Diplogasteroidea</taxon>
        <taxon>Neodiplogasteridae</taxon>
        <taxon>Pristionchus</taxon>
    </lineage>
</organism>